<keyword evidence="3" id="KW-1005">Bacterial flagellum biogenesis</keyword>
<dbReference type="SUPFAM" id="SSF140566">
    <property type="entry name" value="FlgN-like"/>
    <property type="match status" value="1"/>
</dbReference>
<evidence type="ECO:0008006" key="6">
    <source>
        <dbReference type="Google" id="ProtNLM"/>
    </source>
</evidence>
<dbReference type="GO" id="GO:0044780">
    <property type="term" value="P:bacterial-type flagellum assembly"/>
    <property type="evidence" value="ECO:0007669"/>
    <property type="project" value="InterPro"/>
</dbReference>
<dbReference type="Proteomes" id="UP001143328">
    <property type="component" value="Unassembled WGS sequence"/>
</dbReference>
<dbReference type="RefSeq" id="WP_271197598.1">
    <property type="nucleotide sequence ID" value="NZ_BSFN01000019.1"/>
</dbReference>
<comment type="caution">
    <text evidence="4">The sequence shown here is derived from an EMBL/GenBank/DDBJ whole genome shotgun (WGS) entry which is preliminary data.</text>
</comment>
<dbReference type="AlphaFoldDB" id="A0A9W6NH09"/>
<accession>A0A9W6NH09</accession>
<evidence type="ECO:0000313" key="5">
    <source>
        <dbReference type="Proteomes" id="UP001143328"/>
    </source>
</evidence>
<evidence type="ECO:0000256" key="3">
    <source>
        <dbReference type="ARBA" id="ARBA00022795"/>
    </source>
</evidence>
<gene>
    <name evidence="4" type="ORF">GCM10017655_44230</name>
</gene>
<comment type="function">
    <text evidence="1">Required for the efficient initiation of filament assembly.</text>
</comment>
<dbReference type="Gene3D" id="1.20.58.300">
    <property type="entry name" value="FlgN-like"/>
    <property type="match status" value="1"/>
</dbReference>
<sequence>MSDKREQLLSALERDIQQDCTDYLRLRGLMQELYEFLLSRDMPRIDVINQQVSELVEATRLRAERRSKGLGAFRLQGDAAGLYRLFELYPGVRRTQLQQYWSELGQLASQCQRLNERNGQLLAMHNDILAQLLSQHSDSGLYGQQPY</sequence>
<reference evidence="4" key="1">
    <citation type="journal article" date="2014" name="Int. J. Syst. Evol. Microbiol.">
        <title>Complete genome sequence of Corynebacterium casei LMG S-19264T (=DSM 44701T), isolated from a smear-ripened cheese.</title>
        <authorList>
            <consortium name="US DOE Joint Genome Institute (JGI-PGF)"/>
            <person name="Walter F."/>
            <person name="Albersmeier A."/>
            <person name="Kalinowski J."/>
            <person name="Ruckert C."/>
        </authorList>
    </citation>
    <scope>NUCLEOTIDE SEQUENCE</scope>
    <source>
        <strain evidence="4">VKM B-2935</strain>
    </source>
</reference>
<organism evidence="4 5">
    <name type="scientific">Pseudomonas turukhanskensis</name>
    <dbReference type="NCBI Taxonomy" id="1806536"/>
    <lineage>
        <taxon>Bacteria</taxon>
        <taxon>Pseudomonadati</taxon>
        <taxon>Pseudomonadota</taxon>
        <taxon>Gammaproteobacteria</taxon>
        <taxon>Pseudomonadales</taxon>
        <taxon>Pseudomonadaceae</taxon>
        <taxon>Pseudomonas</taxon>
    </lineage>
</organism>
<dbReference type="EMBL" id="BSFN01000019">
    <property type="protein sequence ID" value="GLK91359.1"/>
    <property type="molecule type" value="Genomic_DNA"/>
</dbReference>
<evidence type="ECO:0000256" key="2">
    <source>
        <dbReference type="ARBA" id="ARBA00007703"/>
    </source>
</evidence>
<dbReference type="InterPro" id="IPR036679">
    <property type="entry name" value="FlgN-like_sf"/>
</dbReference>
<dbReference type="Pfam" id="PF05130">
    <property type="entry name" value="FlgN"/>
    <property type="match status" value="1"/>
</dbReference>
<reference evidence="4" key="2">
    <citation type="submission" date="2023-01" db="EMBL/GenBank/DDBJ databases">
        <authorList>
            <person name="Sun Q."/>
            <person name="Evtushenko L."/>
        </authorList>
    </citation>
    <scope>NUCLEOTIDE SEQUENCE</scope>
    <source>
        <strain evidence="4">VKM B-2935</strain>
    </source>
</reference>
<evidence type="ECO:0000256" key="1">
    <source>
        <dbReference type="ARBA" id="ARBA00002397"/>
    </source>
</evidence>
<proteinExistence type="inferred from homology"/>
<comment type="similarity">
    <text evidence="2">Belongs to the FlgN family.</text>
</comment>
<dbReference type="InterPro" id="IPR007809">
    <property type="entry name" value="FlgN-like"/>
</dbReference>
<keyword evidence="5" id="KW-1185">Reference proteome</keyword>
<evidence type="ECO:0000313" key="4">
    <source>
        <dbReference type="EMBL" id="GLK91359.1"/>
    </source>
</evidence>
<name>A0A9W6NH09_9PSED</name>
<protein>
    <recommendedName>
        <fullName evidence="6">Flagellar biosynthesis/type III secretory pathway chaperone</fullName>
    </recommendedName>
</protein>